<keyword evidence="2" id="KW-1185">Reference proteome</keyword>
<dbReference type="AlphaFoldDB" id="A0A8J4WRE2"/>
<dbReference type="EMBL" id="LUCH01002800">
    <property type="protein sequence ID" value="KAF5400960.1"/>
    <property type="molecule type" value="Genomic_DNA"/>
</dbReference>
<comment type="caution">
    <text evidence="1">The sequence shown here is derived from an EMBL/GenBank/DDBJ whole genome shotgun (WGS) entry which is preliminary data.</text>
</comment>
<evidence type="ECO:0000313" key="1">
    <source>
        <dbReference type="EMBL" id="KAF5400960.1"/>
    </source>
</evidence>
<name>A0A8J4WRE2_9TREM</name>
<accession>A0A8J4WRE2</accession>
<proteinExistence type="predicted"/>
<evidence type="ECO:0000313" key="2">
    <source>
        <dbReference type="Proteomes" id="UP000748531"/>
    </source>
</evidence>
<gene>
    <name evidence="1" type="ORF">PHET_05873</name>
</gene>
<reference evidence="1" key="1">
    <citation type="submission" date="2019-05" db="EMBL/GenBank/DDBJ databases">
        <title>Annotation for the trematode Paragonimus heterotremus.</title>
        <authorList>
            <person name="Choi Y.-J."/>
        </authorList>
    </citation>
    <scope>NUCLEOTIDE SEQUENCE</scope>
    <source>
        <strain evidence="1">LC</strain>
    </source>
</reference>
<dbReference type="OrthoDB" id="6630773at2759"/>
<sequence length="103" mass="12123">MKNPDWMSVSPLAGLNLRPPAQLNMNEDEGRPGRWKMWKLQFQDFRTLARLSSTEKEFQMAMFRHTIGQQTVRFINTFLYEADKDPEDWENGDEEIGILLFGI</sequence>
<protein>
    <submittedName>
        <fullName evidence="1">Uncharacterized protein</fullName>
    </submittedName>
</protein>
<dbReference type="Proteomes" id="UP000748531">
    <property type="component" value="Unassembled WGS sequence"/>
</dbReference>
<organism evidence="1 2">
    <name type="scientific">Paragonimus heterotremus</name>
    <dbReference type="NCBI Taxonomy" id="100268"/>
    <lineage>
        <taxon>Eukaryota</taxon>
        <taxon>Metazoa</taxon>
        <taxon>Spiralia</taxon>
        <taxon>Lophotrochozoa</taxon>
        <taxon>Platyhelminthes</taxon>
        <taxon>Trematoda</taxon>
        <taxon>Digenea</taxon>
        <taxon>Plagiorchiida</taxon>
        <taxon>Troglotremata</taxon>
        <taxon>Troglotrematidae</taxon>
        <taxon>Paragonimus</taxon>
    </lineage>
</organism>